<feature type="region of interest" description="Disordered" evidence="1">
    <location>
        <begin position="1"/>
        <end position="21"/>
    </location>
</feature>
<proteinExistence type="predicted"/>
<name>A0A1I2UWB7_9HYPH</name>
<keyword evidence="3" id="KW-1185">Reference proteome</keyword>
<organism evidence="2 3">
    <name type="scientific">Methylobacterium gossipiicola</name>
    <dbReference type="NCBI Taxonomy" id="582675"/>
    <lineage>
        <taxon>Bacteria</taxon>
        <taxon>Pseudomonadati</taxon>
        <taxon>Pseudomonadota</taxon>
        <taxon>Alphaproteobacteria</taxon>
        <taxon>Hyphomicrobiales</taxon>
        <taxon>Methylobacteriaceae</taxon>
        <taxon>Methylobacterium</taxon>
    </lineage>
</organism>
<evidence type="ECO:0000313" key="2">
    <source>
        <dbReference type="EMBL" id="SFG79031.1"/>
    </source>
</evidence>
<accession>A0A1I2UWB7</accession>
<evidence type="ECO:0000313" key="3">
    <source>
        <dbReference type="Proteomes" id="UP000199229"/>
    </source>
</evidence>
<gene>
    <name evidence="2" type="ORF">SAMN05192565_11174</name>
</gene>
<sequence length="109" mass="11463">MSPVPAGPTEGDDTMSFRDLPSLVTQREEAVTLLEAIASGVDEAELAPFLMALMTYEDEQAAAIMRGSGNEVSVRVHLGAVLTDAGLVTQDEVFTALDARRALGRGEAA</sequence>
<dbReference type="Proteomes" id="UP000199229">
    <property type="component" value="Unassembled WGS sequence"/>
</dbReference>
<protein>
    <submittedName>
        <fullName evidence="2">Uncharacterized protein</fullName>
    </submittedName>
</protein>
<dbReference type="EMBL" id="FOPM01000011">
    <property type="protein sequence ID" value="SFG79031.1"/>
    <property type="molecule type" value="Genomic_DNA"/>
</dbReference>
<evidence type="ECO:0000256" key="1">
    <source>
        <dbReference type="SAM" id="MobiDB-lite"/>
    </source>
</evidence>
<reference evidence="3" key="1">
    <citation type="submission" date="2016-10" db="EMBL/GenBank/DDBJ databases">
        <authorList>
            <person name="Varghese N."/>
            <person name="Submissions S."/>
        </authorList>
    </citation>
    <scope>NUCLEOTIDE SEQUENCE [LARGE SCALE GENOMIC DNA]</scope>
    <source>
        <strain evidence="3">Gh-105</strain>
    </source>
</reference>
<dbReference type="STRING" id="582675.SAMN05192565_11174"/>
<dbReference type="AlphaFoldDB" id="A0A1I2UWB7"/>